<sequence length="111" mass="11818">MADEFSYRRPRRLRVWERQAFSEIARELAESDPSFRSPSPLAPVHRGRRPAGGAHGPDAGLAWSLAPLVIGLVVLVVGAFATSVFVLMVGVAVCLAGLGLAVVRAQPGDRS</sequence>
<keyword evidence="2" id="KW-0472">Membrane</keyword>
<dbReference type="Pfam" id="PF11239">
    <property type="entry name" value="DUF3040"/>
    <property type="match status" value="1"/>
</dbReference>
<dbReference type="EMBL" id="JBHTMB010000195">
    <property type="protein sequence ID" value="MFD1236017.1"/>
    <property type="molecule type" value="Genomic_DNA"/>
</dbReference>
<organism evidence="3 4">
    <name type="scientific">Pseudonocardia benzenivorans</name>
    <dbReference type="NCBI Taxonomy" id="228005"/>
    <lineage>
        <taxon>Bacteria</taxon>
        <taxon>Bacillati</taxon>
        <taxon>Actinomycetota</taxon>
        <taxon>Actinomycetes</taxon>
        <taxon>Pseudonocardiales</taxon>
        <taxon>Pseudonocardiaceae</taxon>
        <taxon>Pseudonocardia</taxon>
    </lineage>
</organism>
<keyword evidence="4" id="KW-1185">Reference proteome</keyword>
<feature type="region of interest" description="Disordered" evidence="1">
    <location>
        <begin position="31"/>
        <end position="55"/>
    </location>
</feature>
<dbReference type="Proteomes" id="UP001597182">
    <property type="component" value="Unassembled WGS sequence"/>
</dbReference>
<accession>A0ABW3VLI3</accession>
<protein>
    <submittedName>
        <fullName evidence="3">DUF3040 domain-containing protein</fullName>
    </submittedName>
</protein>
<evidence type="ECO:0000313" key="3">
    <source>
        <dbReference type="EMBL" id="MFD1236017.1"/>
    </source>
</evidence>
<keyword evidence="2" id="KW-0812">Transmembrane</keyword>
<name>A0ABW3VLI3_9PSEU</name>
<feature type="transmembrane region" description="Helical" evidence="2">
    <location>
        <begin position="59"/>
        <end position="78"/>
    </location>
</feature>
<proteinExistence type="predicted"/>
<evidence type="ECO:0000313" key="4">
    <source>
        <dbReference type="Proteomes" id="UP001597182"/>
    </source>
</evidence>
<comment type="caution">
    <text evidence="3">The sequence shown here is derived from an EMBL/GenBank/DDBJ whole genome shotgun (WGS) entry which is preliminary data.</text>
</comment>
<evidence type="ECO:0000256" key="1">
    <source>
        <dbReference type="SAM" id="MobiDB-lite"/>
    </source>
</evidence>
<reference evidence="4" key="1">
    <citation type="journal article" date="2019" name="Int. J. Syst. Evol. Microbiol.">
        <title>The Global Catalogue of Microorganisms (GCM) 10K type strain sequencing project: providing services to taxonomists for standard genome sequencing and annotation.</title>
        <authorList>
            <consortium name="The Broad Institute Genomics Platform"/>
            <consortium name="The Broad Institute Genome Sequencing Center for Infectious Disease"/>
            <person name="Wu L."/>
            <person name="Ma J."/>
        </authorList>
    </citation>
    <scope>NUCLEOTIDE SEQUENCE [LARGE SCALE GENOMIC DNA]</scope>
    <source>
        <strain evidence="4">CCUG 49018</strain>
    </source>
</reference>
<dbReference type="InterPro" id="IPR021401">
    <property type="entry name" value="DUF3040"/>
</dbReference>
<feature type="transmembrane region" description="Helical" evidence="2">
    <location>
        <begin position="84"/>
        <end position="103"/>
    </location>
</feature>
<gene>
    <name evidence="3" type="ORF">ACFQ34_22215</name>
</gene>
<dbReference type="RefSeq" id="WP_158511340.1">
    <property type="nucleotide sequence ID" value="NZ_JBHTMB010000195.1"/>
</dbReference>
<evidence type="ECO:0000256" key="2">
    <source>
        <dbReference type="SAM" id="Phobius"/>
    </source>
</evidence>
<keyword evidence="2" id="KW-1133">Transmembrane helix</keyword>